<accession>A0A850QEJ3</accession>
<organism evidence="2 3">
    <name type="scientific">Undibacterium oligocarboniphilum</name>
    <dbReference type="NCBI Taxonomy" id="666702"/>
    <lineage>
        <taxon>Bacteria</taxon>
        <taxon>Pseudomonadati</taxon>
        <taxon>Pseudomonadota</taxon>
        <taxon>Betaproteobacteria</taxon>
        <taxon>Burkholderiales</taxon>
        <taxon>Oxalobacteraceae</taxon>
        <taxon>Undibacterium</taxon>
    </lineage>
</organism>
<dbReference type="Proteomes" id="UP000588051">
    <property type="component" value="Unassembled WGS sequence"/>
</dbReference>
<dbReference type="AlphaFoldDB" id="A0A850QEJ3"/>
<proteinExistence type="predicted"/>
<sequence>MNSVKSVEKDIIDLDSWLELPPGQYIRNWEQAFLATLTVDIFGFNALQIGMPQIDALAASRMPHRWYTNPVLTGSNSEANQRIAVVHEFTELPFDAQSIDLVVLPHVLEFAVEPHQILREVERVLIPEGRVIITGFNRASLWGLRQFAGRINQNYYLPREGEFISSPRLKDWLKLLNMEIAGVDFGCYAPSCHTEKWLQRFQFMENAGRQWWTPLGAVYVIQAVKRVRGMHLIGLAWKQQRLTRAHVVPLVNKMKK</sequence>
<dbReference type="EMBL" id="JABXYJ010000007">
    <property type="protein sequence ID" value="NVO78882.1"/>
    <property type="molecule type" value="Genomic_DNA"/>
</dbReference>
<dbReference type="InterPro" id="IPR029063">
    <property type="entry name" value="SAM-dependent_MTases_sf"/>
</dbReference>
<keyword evidence="2" id="KW-0489">Methyltransferase</keyword>
<dbReference type="CDD" id="cd02440">
    <property type="entry name" value="AdoMet_MTases"/>
    <property type="match status" value="1"/>
</dbReference>
<dbReference type="GO" id="GO:0008757">
    <property type="term" value="F:S-adenosylmethionine-dependent methyltransferase activity"/>
    <property type="evidence" value="ECO:0007669"/>
    <property type="project" value="InterPro"/>
</dbReference>
<evidence type="ECO:0000313" key="2">
    <source>
        <dbReference type="EMBL" id="NVO78882.1"/>
    </source>
</evidence>
<gene>
    <name evidence="2" type="ORF">HV832_13715</name>
</gene>
<evidence type="ECO:0000313" key="3">
    <source>
        <dbReference type="Proteomes" id="UP000588051"/>
    </source>
</evidence>
<evidence type="ECO:0000259" key="1">
    <source>
        <dbReference type="Pfam" id="PF08241"/>
    </source>
</evidence>
<reference evidence="2 3" key="1">
    <citation type="submission" date="2020-06" db="EMBL/GenBank/DDBJ databases">
        <authorList>
            <person name="Qiu C."/>
            <person name="Liu Z."/>
        </authorList>
    </citation>
    <scope>NUCLEOTIDE SEQUENCE [LARGE SCALE GENOMIC DNA]</scope>
    <source>
        <strain evidence="2 3">EM 1</strain>
    </source>
</reference>
<feature type="domain" description="Methyltransferase type 11" evidence="1">
    <location>
        <begin position="81"/>
        <end position="133"/>
    </location>
</feature>
<name>A0A850QEJ3_9BURK</name>
<dbReference type="GO" id="GO:0032259">
    <property type="term" value="P:methylation"/>
    <property type="evidence" value="ECO:0007669"/>
    <property type="project" value="UniProtKB-KW"/>
</dbReference>
<dbReference type="InterPro" id="IPR013216">
    <property type="entry name" value="Methyltransf_11"/>
</dbReference>
<keyword evidence="2" id="KW-0808">Transferase</keyword>
<comment type="caution">
    <text evidence="2">The sequence shown here is derived from an EMBL/GenBank/DDBJ whole genome shotgun (WGS) entry which is preliminary data.</text>
</comment>
<dbReference type="SUPFAM" id="SSF53335">
    <property type="entry name" value="S-adenosyl-L-methionine-dependent methyltransferases"/>
    <property type="match status" value="1"/>
</dbReference>
<protein>
    <submittedName>
        <fullName evidence="2">Class I SAM-dependent methyltransferase</fullName>
    </submittedName>
</protein>
<dbReference type="Pfam" id="PF08241">
    <property type="entry name" value="Methyltransf_11"/>
    <property type="match status" value="1"/>
</dbReference>
<keyword evidence="3" id="KW-1185">Reference proteome</keyword>
<dbReference type="RefSeq" id="WP_176804407.1">
    <property type="nucleotide sequence ID" value="NZ_JABXYJ010000007.1"/>
</dbReference>
<dbReference type="Gene3D" id="3.40.50.150">
    <property type="entry name" value="Vaccinia Virus protein VP39"/>
    <property type="match status" value="1"/>
</dbReference>